<dbReference type="PANTHER" id="PTHR34218">
    <property type="entry name" value="PEPTIDASE S45 PENICILLIN AMIDASE"/>
    <property type="match status" value="1"/>
</dbReference>
<evidence type="ECO:0000256" key="4">
    <source>
        <dbReference type="ARBA" id="ARBA00023145"/>
    </source>
</evidence>
<evidence type="ECO:0008006" key="8">
    <source>
        <dbReference type="Google" id="ProtNLM"/>
    </source>
</evidence>
<dbReference type="InterPro" id="IPR043147">
    <property type="entry name" value="Penicillin_amidase_A-knob"/>
</dbReference>
<accession>A0ABX5S081</accession>
<name>A0ABX5S081_9BURK</name>
<keyword evidence="7" id="KW-1185">Reference proteome</keyword>
<gene>
    <name evidence="6" type="ORF">EYF70_24985</name>
</gene>
<dbReference type="Gene3D" id="1.10.1400.10">
    <property type="match status" value="1"/>
</dbReference>
<dbReference type="Gene3D" id="2.30.120.10">
    <property type="match status" value="1"/>
</dbReference>
<dbReference type="InterPro" id="IPR029055">
    <property type="entry name" value="Ntn_hydrolases_N"/>
</dbReference>
<evidence type="ECO:0000313" key="6">
    <source>
        <dbReference type="EMBL" id="QBI03714.1"/>
    </source>
</evidence>
<keyword evidence="5" id="KW-0472">Membrane</keyword>
<proteinExistence type="inferred from homology"/>
<dbReference type="Proteomes" id="UP000292307">
    <property type="component" value="Chromosome"/>
</dbReference>
<keyword evidence="4" id="KW-0865">Zymogen</keyword>
<evidence type="ECO:0000256" key="2">
    <source>
        <dbReference type="ARBA" id="ARBA00022729"/>
    </source>
</evidence>
<dbReference type="RefSeq" id="WP_131147806.1">
    <property type="nucleotide sequence ID" value="NZ_CP036401.1"/>
</dbReference>
<dbReference type="SUPFAM" id="SSF56235">
    <property type="entry name" value="N-terminal nucleophile aminohydrolases (Ntn hydrolases)"/>
    <property type="match status" value="1"/>
</dbReference>
<keyword evidence="3" id="KW-0378">Hydrolase</keyword>
<evidence type="ECO:0000256" key="1">
    <source>
        <dbReference type="ARBA" id="ARBA00006586"/>
    </source>
</evidence>
<dbReference type="PANTHER" id="PTHR34218:SF3">
    <property type="entry name" value="ACYL-HOMOSERINE LACTONE ACYLASE PVDQ"/>
    <property type="match status" value="1"/>
</dbReference>
<dbReference type="InterPro" id="IPR043146">
    <property type="entry name" value="Penicillin_amidase_N_B-knob"/>
</dbReference>
<evidence type="ECO:0000256" key="3">
    <source>
        <dbReference type="ARBA" id="ARBA00022801"/>
    </source>
</evidence>
<keyword evidence="2" id="KW-0732">Signal</keyword>
<reference evidence="6 7" key="1">
    <citation type="submission" date="2019-02" db="EMBL/GenBank/DDBJ databases">
        <title>Draft Genome Sequences of Six Type Strains of the Genus Massilia.</title>
        <authorList>
            <person name="Miess H."/>
            <person name="Frediansyhah A."/>
            <person name="Gross H."/>
        </authorList>
    </citation>
    <scope>NUCLEOTIDE SEQUENCE [LARGE SCALE GENOMIC DNA]</scope>
    <source>
        <strain evidence="6 7">DSM 17472</strain>
    </source>
</reference>
<comment type="similarity">
    <text evidence="1">Belongs to the peptidase S45 family.</text>
</comment>
<dbReference type="Gene3D" id="1.10.439.10">
    <property type="entry name" value="Penicillin Amidohydrolase, domain 1"/>
    <property type="match status" value="1"/>
</dbReference>
<dbReference type="Gene3D" id="3.60.20.10">
    <property type="entry name" value="Glutamine Phosphoribosylpyrophosphate, subunit 1, domain 1"/>
    <property type="match status" value="1"/>
</dbReference>
<keyword evidence="5" id="KW-1133">Transmembrane helix</keyword>
<feature type="transmembrane region" description="Helical" evidence="5">
    <location>
        <begin position="29"/>
        <end position="48"/>
    </location>
</feature>
<dbReference type="Pfam" id="PF01804">
    <property type="entry name" value="Penicil_amidase"/>
    <property type="match status" value="1"/>
</dbReference>
<sequence length="816" mass="87992">MRISTRQQPTIQQPTIPQPTIPQPTIRQLGLSWLLFVMLFVMLFVITACNGGGNDSAQVPPAGPSAELTRTSYGVVHIRAADFAGIGFGLAYAYAQDNICMLADSLLTVRGERSRYFGGDAMPTDSVHGEYSVVVDYLNLHNFNLRNEDSDFFFKAYLDPSRLRASYEGGGAETRALLSGYVAGYNSYVREHAGKLPAACRGAAWVKPITVDDVYLMIAEKALHASGQLFATEILAAARDESPGTMGGDVRAPTWTAHGLGSNAIALGAETSVDGRGMLLANPHYPWFNTDRFYQVHLTVPGVYDVMGVSLGGIPIVVIGFNKDVAWTHTVTKAAHFTTFRLQLDSSDPTGMTYLVDGIPQTISERVVEVQSLQADGTLRTKRKIFRETPLGMEMAAGGLPLGGNAIVVLGDPNRHNTRLVDQWIAMGKAQNTAALRAALGRMGLPWVNTVAADRHGDTLYADYSVVPHVVPEKFAPDCLLFAPLLMFDGSRSRCHWGQDSGAPPGIFGSASAPVLMRRDYVSNSNDSYWLTNSRQLLTGPGSGYSPLYGPVGVPQHLRTRLAFVELDQRLEESGRLSMDDLQALLFSNRVHAAELVLPDLLAACGGTADQMLAGACAALAAWDRKVDAESRGAILFREFWLQASESPAFLSASWAVPFDPADPVNTPRGIAPTALPPLLAMLRATAARLGEMGIPLDAPLGEYQADVRNGVRYPIHGGIGDVDGVLNALHTKSSLTEEGYRGVAWGTSYVQLVGFDDNGPVARGMLAYGQSTDPASPYYADQLPLYGSKRLVPLPFTQEQILADGNVQRSTVSDK</sequence>
<keyword evidence="5" id="KW-0812">Transmembrane</keyword>
<organism evidence="6 7">
    <name type="scientific">Pseudoduganella albidiflava</name>
    <dbReference type="NCBI Taxonomy" id="321983"/>
    <lineage>
        <taxon>Bacteria</taxon>
        <taxon>Pseudomonadati</taxon>
        <taxon>Pseudomonadota</taxon>
        <taxon>Betaproteobacteria</taxon>
        <taxon>Burkholderiales</taxon>
        <taxon>Oxalobacteraceae</taxon>
        <taxon>Telluria group</taxon>
        <taxon>Pseudoduganella</taxon>
    </lineage>
</organism>
<dbReference type="EMBL" id="CP036401">
    <property type="protein sequence ID" value="QBI03714.1"/>
    <property type="molecule type" value="Genomic_DNA"/>
</dbReference>
<evidence type="ECO:0000256" key="5">
    <source>
        <dbReference type="SAM" id="Phobius"/>
    </source>
</evidence>
<protein>
    <recommendedName>
        <fullName evidence="8">Acylase</fullName>
    </recommendedName>
</protein>
<dbReference type="InterPro" id="IPR023343">
    <property type="entry name" value="Penicillin_amidase_dom1"/>
</dbReference>
<evidence type="ECO:0000313" key="7">
    <source>
        <dbReference type="Proteomes" id="UP000292307"/>
    </source>
</evidence>
<dbReference type="InterPro" id="IPR002692">
    <property type="entry name" value="S45"/>
</dbReference>